<evidence type="ECO:0000313" key="3">
    <source>
        <dbReference type="Proteomes" id="UP000000366"/>
    </source>
</evidence>
<organism evidence="2 3">
    <name type="scientific">Methylibium petroleiphilum (strain ATCC BAA-1232 / LMG 22953 / PM1)</name>
    <dbReference type="NCBI Taxonomy" id="420662"/>
    <lineage>
        <taxon>Bacteria</taxon>
        <taxon>Pseudomonadati</taxon>
        <taxon>Pseudomonadota</taxon>
        <taxon>Betaproteobacteria</taxon>
        <taxon>Burkholderiales</taxon>
        <taxon>Sphaerotilaceae</taxon>
        <taxon>Methylibium</taxon>
    </lineage>
</organism>
<dbReference type="HOGENOM" id="CLU_061385_1_0_4"/>
<dbReference type="Proteomes" id="UP000000366">
    <property type="component" value="Chromosome"/>
</dbReference>
<dbReference type="InterPro" id="IPR036866">
    <property type="entry name" value="RibonucZ/Hydroxyglut_hydro"/>
</dbReference>
<dbReference type="InterPro" id="IPR001279">
    <property type="entry name" value="Metallo-B-lactamas"/>
</dbReference>
<protein>
    <submittedName>
        <fullName evidence="2">Beta-lactamase related protein</fullName>
    </submittedName>
</protein>
<dbReference type="EMBL" id="CP000555">
    <property type="protein sequence ID" value="ABM95872.1"/>
    <property type="molecule type" value="Genomic_DNA"/>
</dbReference>
<dbReference type="SUPFAM" id="SSF56281">
    <property type="entry name" value="Metallo-hydrolase/oxidoreductase"/>
    <property type="match status" value="1"/>
</dbReference>
<dbReference type="AlphaFoldDB" id="A2SJY3"/>
<dbReference type="InterPro" id="IPR037482">
    <property type="entry name" value="ST1585_MBL-fold"/>
</dbReference>
<feature type="domain" description="Metallo-beta-lactamase" evidence="1">
    <location>
        <begin position="26"/>
        <end position="231"/>
    </location>
</feature>
<dbReference type="KEGG" id="mpt:Mpe_A2919"/>
<dbReference type="STRING" id="420662.Mpe_A2919"/>
<dbReference type="Gene3D" id="3.60.15.10">
    <property type="entry name" value="Ribonuclease Z/Hydroxyacylglutathione hydrolase-like"/>
    <property type="match status" value="1"/>
</dbReference>
<evidence type="ECO:0000313" key="2">
    <source>
        <dbReference type="EMBL" id="ABM95872.1"/>
    </source>
</evidence>
<dbReference type="eggNOG" id="COG0491">
    <property type="taxonomic scope" value="Bacteria"/>
</dbReference>
<proteinExistence type="predicted"/>
<name>A2SJY3_METPP</name>
<sequence>MTTFPFLEALGHGITAIDTGFMRPRFDAAYLVVEGGHAAYVDSGINDALPRLLAALDVQGLDRGAVDYVIVTHVHLDHAGAAGLLMQQLPNARLVVHPRGAPHMIDPSALVAGASAVYGAEEVARTYGTVQPVPAERVLASHDGMVLDLAGRPLLLIETPGHARHHHCIWDERSRGWFTGDTFGLSYPEFRTPGGRYVLPTTTPVQFEPGPLKTSIARMLEKRPDCMYLTHYSRIDEVDSFAEQLFEQIDAMVALARPLATAGDRDQQLRHGLAQLYRRRLRAAGSVLSDAQIDELLTVDVELNAQGLGVWLDREARNAQAPAPGAR</sequence>
<dbReference type="PANTHER" id="PTHR42951">
    <property type="entry name" value="METALLO-BETA-LACTAMASE DOMAIN-CONTAINING"/>
    <property type="match status" value="1"/>
</dbReference>
<dbReference type="Pfam" id="PF00753">
    <property type="entry name" value="Lactamase_B"/>
    <property type="match status" value="1"/>
</dbReference>
<gene>
    <name evidence="2" type="ordered locus">Mpe_A2919</name>
</gene>
<accession>A2SJY3</accession>
<dbReference type="SMART" id="SM00849">
    <property type="entry name" value="Lactamase_B"/>
    <property type="match status" value="1"/>
</dbReference>
<reference evidence="2 3" key="1">
    <citation type="journal article" date="2007" name="J. Bacteriol.">
        <title>Whole-genome analysis of the methyl tert-butyl ether-degrading beta-proteobacterium Methylibium petroleiphilum PM1.</title>
        <authorList>
            <person name="Kane S.R."/>
            <person name="Chakicherla A.Y."/>
            <person name="Chain P.S.G."/>
            <person name="Schmidt R."/>
            <person name="Shin M.W."/>
            <person name="Legler T.C."/>
            <person name="Scow K.M."/>
            <person name="Larimer F.W."/>
            <person name="Lucas S.M."/>
            <person name="Richardson P.M."/>
            <person name="Hristova K.R."/>
        </authorList>
    </citation>
    <scope>NUCLEOTIDE SEQUENCE [LARGE SCALE GENOMIC DNA]</scope>
    <source>
        <strain evidence="3">ATCC BAA-1232 / LMG 22953 / PM1</strain>
    </source>
</reference>
<keyword evidence="3" id="KW-1185">Reference proteome</keyword>
<dbReference type="PANTHER" id="PTHR42951:SF22">
    <property type="entry name" value="METALLO BETA-LACTAMASE SUPERFAMILY LIPOPROTEIN"/>
    <property type="match status" value="1"/>
</dbReference>
<dbReference type="CDD" id="cd07726">
    <property type="entry name" value="ST1585-like_MBL-fold"/>
    <property type="match status" value="1"/>
</dbReference>
<dbReference type="InterPro" id="IPR050855">
    <property type="entry name" value="NDM-1-like"/>
</dbReference>
<evidence type="ECO:0000259" key="1">
    <source>
        <dbReference type="SMART" id="SM00849"/>
    </source>
</evidence>